<evidence type="ECO:0000256" key="20">
    <source>
        <dbReference type="ARBA" id="ARBA00046203"/>
    </source>
</evidence>
<evidence type="ECO:0000256" key="34">
    <source>
        <dbReference type="PIRSR" id="PIRSR031924-51"/>
    </source>
</evidence>
<dbReference type="GO" id="GO:0047390">
    <property type="term" value="F:glycerophosphocholine cholinephosphodiesterase activity"/>
    <property type="evidence" value="ECO:0007669"/>
    <property type="project" value="UniProtKB-EC"/>
</dbReference>
<evidence type="ECO:0000256" key="11">
    <source>
        <dbReference type="ARBA" id="ARBA00022833"/>
    </source>
</evidence>
<evidence type="ECO:0000256" key="27">
    <source>
        <dbReference type="ARBA" id="ARBA00048209"/>
    </source>
</evidence>
<keyword evidence="17" id="KW-0449">Lipoprotein</keyword>
<evidence type="ECO:0000256" key="15">
    <source>
        <dbReference type="ARBA" id="ARBA00023157"/>
    </source>
</evidence>
<evidence type="ECO:0000256" key="32">
    <source>
        <dbReference type="PIRNR" id="PIRNR031924"/>
    </source>
</evidence>
<dbReference type="Proteomes" id="UP000248987">
    <property type="component" value="Unassembled WGS sequence"/>
</dbReference>
<evidence type="ECO:0000256" key="9">
    <source>
        <dbReference type="ARBA" id="ARBA00022729"/>
    </source>
</evidence>
<keyword evidence="10" id="KW-0378">Hydrolase</keyword>
<dbReference type="AlphaFoldDB" id="A0A327RRR0"/>
<name>A0A327RRR0_9FLAO</name>
<evidence type="ECO:0000256" key="12">
    <source>
        <dbReference type="ARBA" id="ARBA00022963"/>
    </source>
</evidence>
<dbReference type="GO" id="GO:0004035">
    <property type="term" value="F:alkaline phosphatase activity"/>
    <property type="evidence" value="ECO:0007669"/>
    <property type="project" value="InterPro"/>
</dbReference>
<keyword evidence="11" id="KW-0862">Zinc</keyword>
<keyword evidence="14" id="KW-0472">Membrane</keyword>
<dbReference type="PANTHER" id="PTHR10151:SF66">
    <property type="entry name" value="GLYCEROPHOSPHOCHOLINE CHOLINEPHOSPHODIESTERASE ENPP6"/>
    <property type="match status" value="1"/>
</dbReference>
<evidence type="ECO:0000256" key="22">
    <source>
        <dbReference type="ARBA" id="ARBA00047322"/>
    </source>
</evidence>
<gene>
    <name evidence="35" type="ORF">LX77_03650</name>
</gene>
<evidence type="ECO:0000256" key="19">
    <source>
        <dbReference type="ARBA" id="ARBA00032556"/>
    </source>
</evidence>
<comment type="catalytic activity">
    <reaction evidence="25">
        <text>a 1-acyl-sn-glycero-3-phosphocholine + H2O = a 1-acyl-sn-glycerol + phosphocholine + H(+)</text>
        <dbReference type="Rhea" id="RHEA:44720"/>
        <dbReference type="ChEBI" id="CHEBI:15377"/>
        <dbReference type="ChEBI" id="CHEBI:15378"/>
        <dbReference type="ChEBI" id="CHEBI:58168"/>
        <dbReference type="ChEBI" id="CHEBI:64683"/>
        <dbReference type="ChEBI" id="CHEBI:295975"/>
    </reaction>
    <physiologicalReaction direction="left-to-right" evidence="25">
        <dbReference type="Rhea" id="RHEA:44721"/>
    </physiologicalReaction>
</comment>
<comment type="caution">
    <text evidence="35">The sequence shown here is derived from an EMBL/GenBank/DDBJ whole genome shotgun (WGS) entry which is preliminary data.</text>
</comment>
<dbReference type="Pfam" id="PF01663">
    <property type="entry name" value="Phosphodiest"/>
    <property type="match status" value="1"/>
</dbReference>
<dbReference type="SUPFAM" id="SSF53649">
    <property type="entry name" value="Alkaline phosphatase-like"/>
    <property type="match status" value="1"/>
</dbReference>
<evidence type="ECO:0000256" key="33">
    <source>
        <dbReference type="PIRSR" id="PIRSR031924-50"/>
    </source>
</evidence>
<dbReference type="Gene3D" id="3.30.1360.150">
    <property type="match status" value="1"/>
</dbReference>
<dbReference type="EC" id="3.1.4.38" evidence="4"/>
<keyword evidence="16" id="KW-0325">Glycoprotein</keyword>
<dbReference type="PANTHER" id="PTHR10151">
    <property type="entry name" value="ECTONUCLEOTIDE PYROPHOSPHATASE/PHOSPHODIESTERASE"/>
    <property type="match status" value="1"/>
</dbReference>
<dbReference type="InterPro" id="IPR017850">
    <property type="entry name" value="Alkaline_phosphatase_core_sf"/>
</dbReference>
<feature type="binding site" evidence="34">
    <location>
        <position position="119"/>
    </location>
    <ligand>
        <name>substrate</name>
    </ligand>
</feature>
<evidence type="ECO:0000256" key="28">
    <source>
        <dbReference type="ARBA" id="ARBA00048234"/>
    </source>
</evidence>
<keyword evidence="9" id="KW-0732">Signal</keyword>
<sequence length="564" mass="63052">MILESNFIDMKNLTCSVIITLLFVFTIQAQQQNSKNKTNKDNTIQTQPKLIVGIVVDQMRYDYLTRFYNKYSNGGFKRMMDEGFNCKNNHFNYVPTYTAPGHASVYTGTTPNYHGIIGNNWYDKEINKTVYCTDDDSVQSIGTTDDAGKMSPTRMKTTTFADENRLYTQLRGKTIGIALKDRGAILPAGHTANAAYWFHGADEGRWISSTFYMKQLPQWVQNFNASNQIKSYLKEWNTLYDIATYTESGPDANTFEGGFNGKDAATFPYDLMALKDKNSGFDILKATPYGNSITADFALAAIDGEALGKDEFTDVLAVSFSSPDYVGHNFGVNSKEIQDTYLRLDKDLERLLNGLDAKVGKGNYTVFLTADHAAIEVPSYLKSLNIPAGYFDGRAFKEKLSVFMKARFNAEDLVENISNNQIFLNRSKLLEMDLKLDDVQEAIVNEIIAYDHIDKAYTGMSMIQTSFTKGVEELIQNGYNQKRSGDVIYVLDPAVISYGLTGSTHGSSFNYDTHVPLLFYGHGIKQGHTYKKTHITDIAPTMSAILGIGFPNAATGQPLEFVFD</sequence>
<comment type="catalytic activity">
    <reaction evidence="21">
        <text>1-dodecanoyl-sn-glycero-3-phosphocholine + H2O = 1-dodecanoyl-sn-glycerol + phosphocholine + H(+)</text>
        <dbReference type="Rhea" id="RHEA:41127"/>
        <dbReference type="ChEBI" id="CHEBI:15377"/>
        <dbReference type="ChEBI" id="CHEBI:15378"/>
        <dbReference type="ChEBI" id="CHEBI:74966"/>
        <dbReference type="ChEBI" id="CHEBI:75529"/>
        <dbReference type="ChEBI" id="CHEBI:295975"/>
    </reaction>
    <physiologicalReaction direction="left-to-right" evidence="21">
        <dbReference type="Rhea" id="RHEA:41128"/>
    </physiologicalReaction>
</comment>
<evidence type="ECO:0000256" key="21">
    <source>
        <dbReference type="ARBA" id="ARBA00047290"/>
    </source>
</evidence>
<evidence type="ECO:0000313" key="35">
    <source>
        <dbReference type="EMBL" id="RAJ19111.1"/>
    </source>
</evidence>
<dbReference type="GO" id="GO:0046872">
    <property type="term" value="F:metal ion binding"/>
    <property type="evidence" value="ECO:0007669"/>
    <property type="project" value="UniProtKB-KW"/>
</dbReference>
<evidence type="ECO:0000256" key="10">
    <source>
        <dbReference type="ARBA" id="ARBA00022801"/>
    </source>
</evidence>
<comment type="catalytic activity">
    <reaction evidence="28">
        <text>sphing-4-enine-phosphocholine + H2O = sphing-4-enine + phosphocholine + H(+)</text>
        <dbReference type="Rhea" id="RHEA:41095"/>
        <dbReference type="ChEBI" id="CHEBI:15377"/>
        <dbReference type="ChEBI" id="CHEBI:15378"/>
        <dbReference type="ChEBI" id="CHEBI:57756"/>
        <dbReference type="ChEBI" id="CHEBI:58906"/>
        <dbReference type="ChEBI" id="CHEBI:295975"/>
    </reaction>
    <physiologicalReaction direction="left-to-right" evidence="28">
        <dbReference type="Rhea" id="RHEA:41096"/>
    </physiologicalReaction>
</comment>
<evidence type="ECO:0000256" key="24">
    <source>
        <dbReference type="ARBA" id="ARBA00047494"/>
    </source>
</evidence>
<accession>A0A327RRR0</accession>
<organism evidence="35 36">
    <name type="scientific">Gelidibacter algens</name>
    <dbReference type="NCBI Taxonomy" id="49280"/>
    <lineage>
        <taxon>Bacteria</taxon>
        <taxon>Pseudomonadati</taxon>
        <taxon>Bacteroidota</taxon>
        <taxon>Flavobacteriia</taxon>
        <taxon>Flavobacteriales</taxon>
        <taxon>Flavobacteriaceae</taxon>
        <taxon>Gelidibacter</taxon>
    </lineage>
</organism>
<proteinExistence type="inferred from homology"/>
<keyword evidence="36" id="KW-1185">Reference proteome</keyword>
<dbReference type="EMBL" id="QLLQ01000024">
    <property type="protein sequence ID" value="RAJ19111.1"/>
    <property type="molecule type" value="Genomic_DNA"/>
</dbReference>
<comment type="cofactor">
    <cofactor evidence="1">
        <name>Zn(2+)</name>
        <dbReference type="ChEBI" id="CHEBI:29105"/>
    </cofactor>
</comment>
<dbReference type="Gene3D" id="3.40.720.10">
    <property type="entry name" value="Alkaline Phosphatase, subunit A"/>
    <property type="match status" value="1"/>
</dbReference>
<evidence type="ECO:0000256" key="25">
    <source>
        <dbReference type="ARBA" id="ARBA00047600"/>
    </source>
</evidence>
<comment type="catalytic activity">
    <reaction evidence="26">
        <text>1-tetradecanoyl-sn-glycero-3-phosphocholine + H2O = 1-tetradecanoyl-sn-glycerol + phosphocholine + H(+)</text>
        <dbReference type="Rhea" id="RHEA:40999"/>
        <dbReference type="ChEBI" id="CHEBI:15377"/>
        <dbReference type="ChEBI" id="CHEBI:15378"/>
        <dbReference type="ChEBI" id="CHEBI:64489"/>
        <dbReference type="ChEBI" id="CHEBI:75536"/>
        <dbReference type="ChEBI" id="CHEBI:295975"/>
    </reaction>
    <physiologicalReaction direction="left-to-right" evidence="26">
        <dbReference type="Rhea" id="RHEA:41000"/>
    </physiologicalReaction>
</comment>
<evidence type="ECO:0000256" key="17">
    <source>
        <dbReference type="ARBA" id="ARBA00023288"/>
    </source>
</evidence>
<evidence type="ECO:0000256" key="3">
    <source>
        <dbReference type="ARBA" id="ARBA00010594"/>
    </source>
</evidence>
<comment type="catalytic activity">
    <reaction evidence="22">
        <text>1-(9Z-octadecenoyl)-sn-glycero-3-phosphocholine + H2O = 1-(9Z-octadecenoyl)-sn-glycerol + phosphocholine + H(+)</text>
        <dbReference type="Rhea" id="RHEA:41091"/>
        <dbReference type="ChEBI" id="CHEBI:15377"/>
        <dbReference type="ChEBI" id="CHEBI:15378"/>
        <dbReference type="ChEBI" id="CHEBI:28610"/>
        <dbReference type="ChEBI" id="CHEBI:75757"/>
        <dbReference type="ChEBI" id="CHEBI:295975"/>
    </reaction>
    <physiologicalReaction direction="left-to-right" evidence="22">
        <dbReference type="Rhea" id="RHEA:41092"/>
    </physiologicalReaction>
</comment>
<evidence type="ECO:0000256" key="7">
    <source>
        <dbReference type="ARBA" id="ARBA00022622"/>
    </source>
</evidence>
<keyword evidence="12" id="KW-0442">Lipid degradation</keyword>
<keyword evidence="7" id="KW-0336">GPI-anchor</keyword>
<evidence type="ECO:0000256" key="6">
    <source>
        <dbReference type="ARBA" id="ARBA00022553"/>
    </source>
</evidence>
<comment type="catalytic activity">
    <reaction evidence="31">
        <text>1-(5Z,8Z,11Z,14Z-eicosatetraenoyl)-sn-glycero-3-phosphocholine + H2O = 1-(5Z,8Z,11Z,14Z-eicosatetraenoyl)-sn-glycerol + phosphocholine + H(+)</text>
        <dbReference type="Rhea" id="RHEA:41003"/>
        <dbReference type="ChEBI" id="CHEBI:15377"/>
        <dbReference type="ChEBI" id="CHEBI:15378"/>
        <dbReference type="ChEBI" id="CHEBI:34071"/>
        <dbReference type="ChEBI" id="CHEBI:74344"/>
        <dbReference type="ChEBI" id="CHEBI:295975"/>
    </reaction>
    <physiologicalReaction direction="left-to-right" evidence="31">
        <dbReference type="Rhea" id="RHEA:41004"/>
    </physiologicalReaction>
</comment>
<comment type="similarity">
    <text evidence="3">Belongs to the nucleotide pyrophosphatase/phosphodiesterase family.</text>
</comment>
<keyword evidence="13" id="KW-0443">Lipid metabolism</keyword>
<comment type="catalytic activity">
    <reaction evidence="27">
        <text>1-hexadecanoyl-sn-glycero-3-phosphocholine + H2O = 1-hexadecanoyl-sn-glycerol + phosphocholine + H(+)</text>
        <dbReference type="Rhea" id="RHEA:41119"/>
        <dbReference type="ChEBI" id="CHEBI:15377"/>
        <dbReference type="ChEBI" id="CHEBI:15378"/>
        <dbReference type="ChEBI" id="CHEBI:72998"/>
        <dbReference type="ChEBI" id="CHEBI:75542"/>
        <dbReference type="ChEBI" id="CHEBI:295975"/>
    </reaction>
    <physiologicalReaction direction="left-to-right" evidence="27">
        <dbReference type="Rhea" id="RHEA:41120"/>
    </physiologicalReaction>
</comment>
<dbReference type="GO" id="GO:0098552">
    <property type="term" value="C:side of membrane"/>
    <property type="evidence" value="ECO:0007669"/>
    <property type="project" value="UniProtKB-KW"/>
</dbReference>
<dbReference type="GO" id="GO:0005886">
    <property type="term" value="C:plasma membrane"/>
    <property type="evidence" value="ECO:0007669"/>
    <property type="project" value="UniProtKB-SubCell"/>
</dbReference>
<evidence type="ECO:0000256" key="26">
    <source>
        <dbReference type="ARBA" id="ARBA00047779"/>
    </source>
</evidence>
<keyword evidence="8 32" id="KW-0479">Metal-binding</keyword>
<dbReference type="CDD" id="cd16016">
    <property type="entry name" value="AP-SPAP"/>
    <property type="match status" value="1"/>
</dbReference>
<keyword evidence="5" id="KW-1003">Cell membrane</keyword>
<evidence type="ECO:0000256" key="31">
    <source>
        <dbReference type="ARBA" id="ARBA00049320"/>
    </source>
</evidence>
<evidence type="ECO:0000256" key="16">
    <source>
        <dbReference type="ARBA" id="ARBA00023180"/>
    </source>
</evidence>
<evidence type="ECO:0000256" key="1">
    <source>
        <dbReference type="ARBA" id="ARBA00001947"/>
    </source>
</evidence>
<dbReference type="NCBIfam" id="NF042991">
    <property type="entry name" value="alk_phos_PafA"/>
    <property type="match status" value="1"/>
</dbReference>
<comment type="catalytic activity">
    <reaction evidence="30">
        <text>1-(9Z,12Z)-octadecadienoyl-sn-glycero-3-phosphocholine + H2O = 1-(9Z,12Z-octadecadienoyl)-sn-glycerol + phosphocholine + H(+)</text>
        <dbReference type="Rhea" id="RHEA:41115"/>
        <dbReference type="ChEBI" id="CHEBI:15377"/>
        <dbReference type="ChEBI" id="CHEBI:15378"/>
        <dbReference type="ChEBI" id="CHEBI:28733"/>
        <dbReference type="ChEBI" id="CHEBI:75561"/>
        <dbReference type="ChEBI" id="CHEBI:295975"/>
    </reaction>
    <physiologicalReaction direction="left-to-right" evidence="30">
        <dbReference type="Rhea" id="RHEA:41116"/>
    </physiologicalReaction>
</comment>
<evidence type="ECO:0000256" key="29">
    <source>
        <dbReference type="ARBA" id="ARBA00048703"/>
    </source>
</evidence>
<comment type="catalytic activity">
    <reaction evidence="29">
        <text>sn-glycerol 3-phosphocholine + H2O = phosphocholine + glycerol + H(+)</text>
        <dbReference type="Rhea" id="RHEA:19545"/>
        <dbReference type="ChEBI" id="CHEBI:15377"/>
        <dbReference type="ChEBI" id="CHEBI:15378"/>
        <dbReference type="ChEBI" id="CHEBI:16870"/>
        <dbReference type="ChEBI" id="CHEBI:17754"/>
        <dbReference type="ChEBI" id="CHEBI:295975"/>
        <dbReference type="EC" id="3.1.4.38"/>
    </reaction>
    <physiologicalReaction direction="left-to-right" evidence="29">
        <dbReference type="Rhea" id="RHEA:19546"/>
    </physiologicalReaction>
</comment>
<comment type="catalytic activity">
    <reaction evidence="23">
        <text>glycero-2-phosphocholine + H2O = phosphocholine + glycerol + H(+)</text>
        <dbReference type="Rhea" id="RHEA:61684"/>
        <dbReference type="ChEBI" id="CHEBI:15377"/>
        <dbReference type="ChEBI" id="CHEBI:15378"/>
        <dbReference type="ChEBI" id="CHEBI:17754"/>
        <dbReference type="ChEBI" id="CHEBI:144950"/>
        <dbReference type="ChEBI" id="CHEBI:295975"/>
    </reaction>
    <physiologicalReaction direction="left-to-right" evidence="23">
        <dbReference type="Rhea" id="RHEA:61685"/>
    </physiologicalReaction>
</comment>
<evidence type="ECO:0000256" key="14">
    <source>
        <dbReference type="ARBA" id="ARBA00023136"/>
    </source>
</evidence>
<feature type="binding site" evidence="34">
    <location>
        <begin position="180"/>
        <end position="182"/>
    </location>
    <ligand>
        <name>substrate</name>
    </ligand>
</feature>
<comment type="catalytic activity">
    <reaction evidence="24">
        <text>a 1-O-alkyl-sn-glycero-3-phosphocholine + H2O = a 1-O-alkyl-sn-glycerol + phosphocholine + H(+)</text>
        <dbReference type="Rhea" id="RHEA:36083"/>
        <dbReference type="ChEBI" id="CHEBI:15377"/>
        <dbReference type="ChEBI" id="CHEBI:15378"/>
        <dbReference type="ChEBI" id="CHEBI:15850"/>
        <dbReference type="ChEBI" id="CHEBI:30909"/>
        <dbReference type="ChEBI" id="CHEBI:295975"/>
    </reaction>
    <physiologicalReaction direction="left-to-right" evidence="24">
        <dbReference type="Rhea" id="RHEA:36084"/>
    </physiologicalReaction>
</comment>
<dbReference type="GO" id="GO:0016042">
    <property type="term" value="P:lipid catabolic process"/>
    <property type="evidence" value="ECO:0007669"/>
    <property type="project" value="UniProtKB-KW"/>
</dbReference>
<protein>
    <recommendedName>
        <fullName evidence="4">glycerophosphocholine cholinephosphodiesterase</fullName>
        <ecNumber evidence="4">3.1.4.38</ecNumber>
    </recommendedName>
    <alternativeName>
        <fullName evidence="19">Choline-specific glycerophosphodiester phosphodiesterase</fullName>
    </alternativeName>
    <alternativeName>
        <fullName evidence="18">Ectonucleotide pyrophosphatase/phosphodiesterase family member 6</fullName>
    </alternativeName>
</protein>
<evidence type="ECO:0000256" key="30">
    <source>
        <dbReference type="ARBA" id="ARBA00049092"/>
    </source>
</evidence>
<dbReference type="InterPro" id="IPR026263">
    <property type="entry name" value="Alkaline_phosphatase_prok"/>
</dbReference>
<evidence type="ECO:0000313" key="36">
    <source>
        <dbReference type="Proteomes" id="UP000248987"/>
    </source>
</evidence>
<evidence type="ECO:0000256" key="5">
    <source>
        <dbReference type="ARBA" id="ARBA00022475"/>
    </source>
</evidence>
<evidence type="ECO:0000256" key="2">
    <source>
        <dbReference type="ARBA" id="ARBA00004609"/>
    </source>
</evidence>
<dbReference type="PIRSF" id="PIRSF031924">
    <property type="entry name" value="Pi-irrepressible_AP"/>
    <property type="match status" value="1"/>
</dbReference>
<keyword evidence="6 33" id="KW-0597">Phosphoprotein</keyword>
<evidence type="ECO:0000256" key="8">
    <source>
        <dbReference type="ARBA" id="ARBA00022723"/>
    </source>
</evidence>
<evidence type="ECO:0000256" key="13">
    <source>
        <dbReference type="ARBA" id="ARBA00023098"/>
    </source>
</evidence>
<comment type="subcellular location">
    <subcellularLocation>
        <location evidence="2">Cell membrane</location>
        <topology evidence="2">Lipid-anchor</topology>
        <topology evidence="2">GPI-anchor</topology>
    </subcellularLocation>
</comment>
<dbReference type="InterPro" id="IPR002591">
    <property type="entry name" value="Phosphodiest/P_Trfase"/>
</dbReference>
<reference evidence="35 36" key="1">
    <citation type="submission" date="2018-06" db="EMBL/GenBank/DDBJ databases">
        <title>Genomic Encyclopedia of Archaeal and Bacterial Type Strains, Phase II (KMG-II): from individual species to whole genera.</title>
        <authorList>
            <person name="Goeker M."/>
        </authorList>
    </citation>
    <scope>NUCLEOTIDE SEQUENCE [LARGE SCALE GENOMIC DNA]</scope>
    <source>
        <strain evidence="35 36">DSM 12408</strain>
    </source>
</reference>
<evidence type="ECO:0000256" key="4">
    <source>
        <dbReference type="ARBA" id="ARBA00012318"/>
    </source>
</evidence>
<keyword evidence="15" id="KW-1015">Disulfide bond</keyword>
<evidence type="ECO:0000256" key="23">
    <source>
        <dbReference type="ARBA" id="ARBA00047482"/>
    </source>
</evidence>
<evidence type="ECO:0000256" key="18">
    <source>
        <dbReference type="ARBA" id="ARBA00031167"/>
    </source>
</evidence>
<feature type="active site" description="Phosphothreonine intermediate" evidence="33">
    <location>
        <position position="98"/>
    </location>
</feature>
<comment type="function">
    <text evidence="20">Choline-specific glycerophosphodiesterase that hydrolyzes glycerophosphocholine (GPC) and lysophosphatidylcholine (LPC) and contributes to supplying choline to the cells. Has a preference for LPC with short (12:0 and 14:0) or polyunsaturated (18:2 and 20:4) fatty acids. In vitro, hydrolyzes only choline-containing lysophospholipids, such as sphingosylphosphorylcholine (SPC), platelet-activating factor (PAF) and lysoPAF, but not other lysophospholipids.</text>
</comment>